<dbReference type="SUPFAM" id="SSF109854">
    <property type="entry name" value="DinB/YfiT-like putative metalloenzymes"/>
    <property type="match status" value="1"/>
</dbReference>
<dbReference type="InterPro" id="IPR007061">
    <property type="entry name" value="MST-like"/>
</dbReference>
<accession>A0A1I2GHL2</accession>
<proteinExistence type="predicted"/>
<dbReference type="OrthoDB" id="4548523at2"/>
<dbReference type="InterPro" id="IPR034660">
    <property type="entry name" value="DinB/YfiT-like"/>
</dbReference>
<name>A0A1I2GHL2_9MICO</name>
<dbReference type="Proteomes" id="UP000198520">
    <property type="component" value="Unassembled WGS sequence"/>
</dbReference>
<dbReference type="AlphaFoldDB" id="A0A1I2GHL2"/>
<dbReference type="STRING" id="285351.SAMN04488035_1797"/>
<protein>
    <recommendedName>
        <fullName evidence="3">DinB superfamily protein</fullName>
    </recommendedName>
</protein>
<evidence type="ECO:0000313" key="2">
    <source>
        <dbReference type="Proteomes" id="UP000198520"/>
    </source>
</evidence>
<evidence type="ECO:0000313" key="1">
    <source>
        <dbReference type="EMBL" id="SFF17344.1"/>
    </source>
</evidence>
<keyword evidence="2" id="KW-1185">Reference proteome</keyword>
<dbReference type="EMBL" id="FONZ01000003">
    <property type="protein sequence ID" value="SFF17344.1"/>
    <property type="molecule type" value="Genomic_DNA"/>
</dbReference>
<sequence>MTDPAWEPPIAGTDVEHVVGTLERLRATFRWKAGDLDVDQLRARPVPPSELSLGGLLKHLAVCEDDVFSWRMCGERPVTWTLAPEDDVERWQFTVDPDETAEQVYAIWADAVGRSRVTLARLLDEGDLDQPGHLDYGGERPCLRRHLHDLIEEYGRHTGHADLLREVIDGRVGEDPPRDWPMIPPL</sequence>
<dbReference type="Gene3D" id="1.20.120.450">
    <property type="entry name" value="dinb family like domain"/>
    <property type="match status" value="1"/>
</dbReference>
<dbReference type="Pfam" id="PF04978">
    <property type="entry name" value="MST"/>
    <property type="match status" value="1"/>
</dbReference>
<dbReference type="RefSeq" id="WP_093377594.1">
    <property type="nucleotide sequence ID" value="NZ_BNAN01000003.1"/>
</dbReference>
<organism evidence="1 2">
    <name type="scientific">Flavimobilis marinus</name>
    <dbReference type="NCBI Taxonomy" id="285351"/>
    <lineage>
        <taxon>Bacteria</taxon>
        <taxon>Bacillati</taxon>
        <taxon>Actinomycetota</taxon>
        <taxon>Actinomycetes</taxon>
        <taxon>Micrococcales</taxon>
        <taxon>Jonesiaceae</taxon>
        <taxon>Flavimobilis</taxon>
    </lineage>
</organism>
<reference evidence="2" key="1">
    <citation type="submission" date="2016-10" db="EMBL/GenBank/DDBJ databases">
        <authorList>
            <person name="Varghese N."/>
            <person name="Submissions S."/>
        </authorList>
    </citation>
    <scope>NUCLEOTIDE SEQUENCE [LARGE SCALE GENOMIC DNA]</scope>
    <source>
        <strain evidence="2">DSM 19083</strain>
    </source>
</reference>
<evidence type="ECO:0008006" key="3">
    <source>
        <dbReference type="Google" id="ProtNLM"/>
    </source>
</evidence>
<gene>
    <name evidence="1" type="ORF">SAMN04488035_1797</name>
</gene>